<feature type="domain" description="AP2/ERF" evidence="7">
    <location>
        <begin position="334"/>
        <end position="390"/>
    </location>
</feature>
<dbReference type="Gene3D" id="3.30.730.10">
    <property type="entry name" value="AP2/ERF domain"/>
    <property type="match status" value="6"/>
</dbReference>
<name>A0A9N8EGE3_9STRA</name>
<dbReference type="InterPro" id="IPR001471">
    <property type="entry name" value="AP2/ERF_dom"/>
</dbReference>
<feature type="region of interest" description="Disordered" evidence="6">
    <location>
        <begin position="1"/>
        <end position="21"/>
    </location>
</feature>
<sequence>MAQKFHHSSTKVSINRDTGSNNDGQSLVGRALMIRLDAQRSVFSKGMIVAYNPLMKLHTIKLLETKEQKQLSLKNHELRWLKKKSKKPPFELAIKRAAVGRSIRLLSQDQKKTADGTIIQYLENVDKHTIRLEKTNTLLTVNLDRGKWQYTDLIGGPTNSEDWNNALVTSRYLGVERISIDKWSSKIRKPNGETFNIGTFSSETDAAMAYDACARDFGQQKLNFPKRNNSTSDSANQPSDTTLEEPLEEQSSSSKYRGVTFHITSTTWQAQILINNKSCVLGHFVDEKHAALAFDLEARKVGWPQDQLNFPDEQATEEQIHSWIRHRYGFSQYRYRGVSFNKRNGKWHARITNNGSTCYLGSFLEENHAALAYDFEARKLQKPELRLNFPDEHPTAEQICEWKENSHGGSSQYHGVSYNKRYSKWHAIISSNSLGYFLEEKHAALAYDFEARKSGQPELWINFPDEHPTAEQICEWRQKHGGSSQYRGVTYDKQSSKWWAHIRNSGSACYLGSFLEEKHAALAYDFEARKSGQPELWINFPDEHPTAEQICEWKQKHGGSSQYRGVTYNKKSSKWRAQITNSGSTCYLGSFLEEKHAALAYDFEARKSGQPELWINFPDEHPTAEQICEWRQNMVAVLSIEVSPMTKI</sequence>
<feature type="domain" description="AP2/ERF" evidence="7">
    <location>
        <begin position="485"/>
        <end position="541"/>
    </location>
</feature>
<evidence type="ECO:0000256" key="6">
    <source>
        <dbReference type="SAM" id="MobiDB-lite"/>
    </source>
</evidence>
<evidence type="ECO:0000256" key="5">
    <source>
        <dbReference type="ARBA" id="ARBA00023242"/>
    </source>
</evidence>
<keyword evidence="2" id="KW-0805">Transcription regulation</keyword>
<feature type="region of interest" description="Disordered" evidence="6">
    <location>
        <begin position="223"/>
        <end position="251"/>
    </location>
</feature>
<keyword evidence="5" id="KW-0539">Nucleus</keyword>
<feature type="compositionally biased region" description="Polar residues" evidence="6">
    <location>
        <begin position="10"/>
        <end position="21"/>
    </location>
</feature>
<feature type="compositionally biased region" description="Polar residues" evidence="6">
    <location>
        <begin position="223"/>
        <end position="241"/>
    </location>
</feature>
<evidence type="ECO:0000313" key="9">
    <source>
        <dbReference type="Proteomes" id="UP001153069"/>
    </source>
</evidence>
<dbReference type="PANTHER" id="PTHR31677:SF196">
    <property type="entry name" value="ETHYLENE-RESPONSIVE TRANSCRIPTION FACTOR ERF109"/>
    <property type="match status" value="1"/>
</dbReference>
<dbReference type="GO" id="GO:0003700">
    <property type="term" value="F:DNA-binding transcription factor activity"/>
    <property type="evidence" value="ECO:0007669"/>
    <property type="project" value="InterPro"/>
</dbReference>
<evidence type="ECO:0000256" key="4">
    <source>
        <dbReference type="ARBA" id="ARBA00023163"/>
    </source>
</evidence>
<keyword evidence="4" id="KW-0804">Transcription</keyword>
<evidence type="ECO:0000256" key="1">
    <source>
        <dbReference type="ARBA" id="ARBA00004123"/>
    </source>
</evidence>
<dbReference type="SUPFAM" id="SSF54171">
    <property type="entry name" value="DNA-binding domain"/>
    <property type="match status" value="6"/>
</dbReference>
<evidence type="ECO:0000256" key="3">
    <source>
        <dbReference type="ARBA" id="ARBA00023125"/>
    </source>
</evidence>
<evidence type="ECO:0000256" key="2">
    <source>
        <dbReference type="ARBA" id="ARBA00023015"/>
    </source>
</evidence>
<dbReference type="EMBL" id="CAICTM010001149">
    <property type="protein sequence ID" value="CAB9520971.1"/>
    <property type="molecule type" value="Genomic_DNA"/>
</dbReference>
<dbReference type="PROSITE" id="PS51032">
    <property type="entry name" value="AP2_ERF"/>
    <property type="match status" value="5"/>
</dbReference>
<keyword evidence="9" id="KW-1185">Reference proteome</keyword>
<dbReference type="PANTHER" id="PTHR31677">
    <property type="entry name" value="AP2 DOMAIN CLASS TRANSCRIPTION FACTOR"/>
    <property type="match status" value="1"/>
</dbReference>
<dbReference type="GO" id="GO:0003677">
    <property type="term" value="F:DNA binding"/>
    <property type="evidence" value="ECO:0007669"/>
    <property type="project" value="UniProtKB-KW"/>
</dbReference>
<dbReference type="SMART" id="SM00380">
    <property type="entry name" value="AP2"/>
    <property type="match status" value="5"/>
</dbReference>
<keyword evidence="3" id="KW-0238">DNA-binding</keyword>
<comment type="caution">
    <text evidence="8">The sequence shown here is derived from an EMBL/GenBank/DDBJ whole genome shotgun (WGS) entry which is preliminary data.</text>
</comment>
<dbReference type="InterPro" id="IPR036955">
    <property type="entry name" value="AP2/ERF_dom_sf"/>
</dbReference>
<organism evidence="8 9">
    <name type="scientific">Seminavis robusta</name>
    <dbReference type="NCBI Taxonomy" id="568900"/>
    <lineage>
        <taxon>Eukaryota</taxon>
        <taxon>Sar</taxon>
        <taxon>Stramenopiles</taxon>
        <taxon>Ochrophyta</taxon>
        <taxon>Bacillariophyta</taxon>
        <taxon>Bacillariophyceae</taxon>
        <taxon>Bacillariophycidae</taxon>
        <taxon>Naviculales</taxon>
        <taxon>Naviculaceae</taxon>
        <taxon>Seminavis</taxon>
    </lineage>
</organism>
<dbReference type="AlphaFoldDB" id="A0A9N8EGE3"/>
<evidence type="ECO:0000259" key="7">
    <source>
        <dbReference type="PROSITE" id="PS51032"/>
    </source>
</evidence>
<evidence type="ECO:0000313" key="8">
    <source>
        <dbReference type="EMBL" id="CAB9520971.1"/>
    </source>
</evidence>
<gene>
    <name evidence="8" type="ORF">SEMRO_1151_G246750.1</name>
</gene>
<accession>A0A9N8EGE3</accession>
<feature type="domain" description="AP2/ERF" evidence="7">
    <location>
        <begin position="255"/>
        <end position="311"/>
    </location>
</feature>
<comment type="subcellular location">
    <subcellularLocation>
        <location evidence="1">Nucleus</location>
    </subcellularLocation>
</comment>
<proteinExistence type="predicted"/>
<protein>
    <submittedName>
        <fullName evidence="8">AP2-like ethylene-responsive transcription factor</fullName>
    </submittedName>
</protein>
<dbReference type="Proteomes" id="UP001153069">
    <property type="component" value="Unassembled WGS sequence"/>
</dbReference>
<dbReference type="InterPro" id="IPR016177">
    <property type="entry name" value="DNA-bd_dom_sf"/>
</dbReference>
<feature type="domain" description="AP2/ERF" evidence="7">
    <location>
        <begin position="562"/>
        <end position="618"/>
    </location>
</feature>
<feature type="domain" description="AP2/ERF" evidence="7">
    <location>
        <begin position="171"/>
        <end position="225"/>
    </location>
</feature>
<reference evidence="8" key="1">
    <citation type="submission" date="2020-06" db="EMBL/GenBank/DDBJ databases">
        <authorList>
            <consortium name="Plant Systems Biology data submission"/>
        </authorList>
    </citation>
    <scope>NUCLEOTIDE SEQUENCE</scope>
    <source>
        <strain evidence="8">D6</strain>
    </source>
</reference>
<dbReference type="GO" id="GO:0005634">
    <property type="term" value="C:nucleus"/>
    <property type="evidence" value="ECO:0007669"/>
    <property type="project" value="UniProtKB-SubCell"/>
</dbReference>
<dbReference type="OrthoDB" id="1429959at2759"/>